<comment type="subcellular location">
    <subcellularLocation>
        <location evidence="1">Cytoplasm</location>
    </subcellularLocation>
</comment>
<protein>
    <submittedName>
        <fullName evidence="9">Tubulin-specific chaperone C</fullName>
    </submittedName>
</protein>
<evidence type="ECO:0000313" key="9">
    <source>
        <dbReference type="EMBL" id="CAI8049791.1"/>
    </source>
</evidence>
<dbReference type="Gene3D" id="1.20.58.1250">
    <property type="entry name" value="Tubulin Binding Cofactor C, N-terminal domain"/>
    <property type="match status" value="1"/>
</dbReference>
<dbReference type="SMART" id="SM00673">
    <property type="entry name" value="CARP"/>
    <property type="match status" value="2"/>
</dbReference>
<proteinExistence type="inferred from homology"/>
<sequence>MHFGPFYARSVVMSRIESRLRERDDARKAAVAARRLEKEKESRVEETSEFFSQQFSSQVKAIEDLLEAAKTVPETELPGHFNSLSDNFHQLHRLVADATLFLAGFEIKTAQEHMSQLYTQFTSVQEQLLPKKRFSFKARPKKTGAAPKQTVNPSLSQARDTGRSPPALADPDPDPNQARFTGREKELIAPTSGEIQLRDVNLADLRECEVRLLGAPVTLHINNLDNCCVLCGPVSSSVFVDNCRNCTFVVACQQLRVHTTVGSVFYLHVTSKAIIEDSRQLQFAPYNLTYPQLQAQFQESGLNETVNNWDQVDDFNWLVSGTPSPNWSLLPPEQRRPSWDLPTTNTTTS</sequence>
<feature type="compositionally biased region" description="Polar residues" evidence="7">
    <location>
        <begin position="149"/>
        <end position="159"/>
    </location>
</feature>
<dbReference type="Pfam" id="PF07986">
    <property type="entry name" value="TBCC"/>
    <property type="match status" value="1"/>
</dbReference>
<keyword evidence="10" id="KW-1185">Reference proteome</keyword>
<dbReference type="PANTHER" id="PTHR15139:SF0">
    <property type="entry name" value="TUBULIN-SPECIFIC CHAPERONE C"/>
    <property type="match status" value="1"/>
</dbReference>
<evidence type="ECO:0000256" key="2">
    <source>
        <dbReference type="ARBA" id="ARBA00008848"/>
    </source>
</evidence>
<keyword evidence="4" id="KW-0007">Acetylation</keyword>
<dbReference type="InterPro" id="IPR027684">
    <property type="entry name" value="TBCC"/>
</dbReference>
<comment type="subunit">
    <text evidence="6">Supercomplex made of cofactors A to E. Cofactors A and D function by capturing and stabilizing tubulin in a quasi-native conformation. Cofactor E binds to the cofactor D-tubulin complex; interaction with cofactor C then causes the release of tubulin polypeptides that are committed to the native state.</text>
</comment>
<dbReference type="GO" id="GO:0007023">
    <property type="term" value="P:post-chaperonin tubulin folding pathway"/>
    <property type="evidence" value="ECO:0007669"/>
    <property type="project" value="InterPro"/>
</dbReference>
<dbReference type="Pfam" id="PF16752">
    <property type="entry name" value="TBCC_N"/>
    <property type="match status" value="1"/>
</dbReference>
<evidence type="ECO:0000256" key="6">
    <source>
        <dbReference type="ARBA" id="ARBA00026055"/>
    </source>
</evidence>
<evidence type="ECO:0000256" key="7">
    <source>
        <dbReference type="SAM" id="MobiDB-lite"/>
    </source>
</evidence>
<dbReference type="InterPro" id="IPR016098">
    <property type="entry name" value="CAP/MinC_C"/>
</dbReference>
<dbReference type="GO" id="GO:0007021">
    <property type="term" value="P:tubulin complex assembly"/>
    <property type="evidence" value="ECO:0007669"/>
    <property type="project" value="TreeGrafter"/>
</dbReference>
<dbReference type="InterPro" id="IPR006599">
    <property type="entry name" value="CARP_motif"/>
</dbReference>
<dbReference type="InterPro" id="IPR031925">
    <property type="entry name" value="TBCC_N"/>
</dbReference>
<dbReference type="Proteomes" id="UP001174909">
    <property type="component" value="Unassembled WGS sequence"/>
</dbReference>
<feature type="region of interest" description="Disordered" evidence="7">
    <location>
        <begin position="139"/>
        <end position="179"/>
    </location>
</feature>
<comment type="similarity">
    <text evidence="2">Belongs to the TBCC family.</text>
</comment>
<dbReference type="GO" id="GO:0015631">
    <property type="term" value="F:tubulin binding"/>
    <property type="evidence" value="ECO:0007669"/>
    <property type="project" value="InterPro"/>
</dbReference>
<gene>
    <name evidence="9" type="ORF">GBAR_LOCUS27411</name>
</gene>
<feature type="domain" description="C-CAP/cofactor C-like" evidence="8">
    <location>
        <begin position="165"/>
        <end position="317"/>
    </location>
</feature>
<reference evidence="9" key="1">
    <citation type="submission" date="2023-03" db="EMBL/GenBank/DDBJ databases">
        <authorList>
            <person name="Steffen K."/>
            <person name="Cardenas P."/>
        </authorList>
    </citation>
    <scope>NUCLEOTIDE SEQUENCE</scope>
</reference>
<evidence type="ECO:0000259" key="8">
    <source>
        <dbReference type="PROSITE" id="PS51329"/>
    </source>
</evidence>
<evidence type="ECO:0000256" key="3">
    <source>
        <dbReference type="ARBA" id="ARBA00022490"/>
    </source>
</evidence>
<dbReference type="InterPro" id="IPR012945">
    <property type="entry name" value="Tubulin-bd_cofactor_C_dom"/>
</dbReference>
<dbReference type="InterPro" id="IPR017901">
    <property type="entry name" value="C-CAP_CF_C-like"/>
</dbReference>
<comment type="caution">
    <text evidence="9">The sequence shown here is derived from an EMBL/GenBank/DDBJ whole genome shotgun (WGS) entry which is preliminary data.</text>
</comment>
<feature type="region of interest" description="Disordered" evidence="7">
    <location>
        <begin position="326"/>
        <end position="349"/>
    </location>
</feature>
<name>A0AA35TMT2_GEOBA</name>
<organism evidence="9 10">
    <name type="scientific">Geodia barretti</name>
    <name type="common">Barrett's horny sponge</name>
    <dbReference type="NCBI Taxonomy" id="519541"/>
    <lineage>
        <taxon>Eukaryota</taxon>
        <taxon>Metazoa</taxon>
        <taxon>Porifera</taxon>
        <taxon>Demospongiae</taxon>
        <taxon>Heteroscleromorpha</taxon>
        <taxon>Tetractinellida</taxon>
        <taxon>Astrophorina</taxon>
        <taxon>Geodiidae</taxon>
        <taxon>Geodia</taxon>
    </lineage>
</organism>
<dbReference type="PANTHER" id="PTHR15139">
    <property type="entry name" value="TUBULIN FOLDING COFACTOR C"/>
    <property type="match status" value="1"/>
</dbReference>
<evidence type="ECO:0000256" key="4">
    <source>
        <dbReference type="ARBA" id="ARBA00022990"/>
    </source>
</evidence>
<evidence type="ECO:0000313" key="10">
    <source>
        <dbReference type="Proteomes" id="UP001174909"/>
    </source>
</evidence>
<evidence type="ECO:0000256" key="5">
    <source>
        <dbReference type="ARBA" id="ARBA00023186"/>
    </source>
</evidence>
<accession>A0AA35TMT2</accession>
<dbReference type="EMBL" id="CASHTH010003817">
    <property type="protein sequence ID" value="CAI8049791.1"/>
    <property type="molecule type" value="Genomic_DNA"/>
</dbReference>
<evidence type="ECO:0000256" key="1">
    <source>
        <dbReference type="ARBA" id="ARBA00004496"/>
    </source>
</evidence>
<dbReference type="PROSITE" id="PS51329">
    <property type="entry name" value="C_CAP_COFACTOR_C"/>
    <property type="match status" value="1"/>
</dbReference>
<dbReference type="Gene3D" id="2.160.20.70">
    <property type="match status" value="1"/>
</dbReference>
<dbReference type="GO" id="GO:0005737">
    <property type="term" value="C:cytoplasm"/>
    <property type="evidence" value="ECO:0007669"/>
    <property type="project" value="UniProtKB-SubCell"/>
</dbReference>
<dbReference type="AlphaFoldDB" id="A0AA35TMT2"/>
<dbReference type="InterPro" id="IPR038397">
    <property type="entry name" value="TBCC_N_sf"/>
</dbReference>
<keyword evidence="3" id="KW-0963">Cytoplasm</keyword>
<keyword evidence="5" id="KW-0143">Chaperone</keyword>